<comment type="caution">
    <text evidence="2">The sequence shown here is derived from an EMBL/GenBank/DDBJ whole genome shotgun (WGS) entry which is preliminary data.</text>
</comment>
<name>A0ABU0LFQ5_XANAG</name>
<feature type="region of interest" description="Disordered" evidence="1">
    <location>
        <begin position="91"/>
        <end position="154"/>
    </location>
</feature>
<dbReference type="Proteomes" id="UP001241747">
    <property type="component" value="Unassembled WGS sequence"/>
</dbReference>
<keyword evidence="3" id="KW-1185">Reference proteome</keyword>
<dbReference type="EMBL" id="JAUSVY010000006">
    <property type="protein sequence ID" value="MDQ0505966.1"/>
    <property type="molecule type" value="Genomic_DNA"/>
</dbReference>
<dbReference type="GO" id="GO:0003677">
    <property type="term" value="F:DNA binding"/>
    <property type="evidence" value="ECO:0007669"/>
    <property type="project" value="UniProtKB-KW"/>
</dbReference>
<protein>
    <submittedName>
        <fullName evidence="2">DNA-binding MarR family transcriptional regulator</fullName>
    </submittedName>
</protein>
<dbReference type="RefSeq" id="WP_237347720.1">
    <property type="nucleotide sequence ID" value="NZ_JABWGX010000048.1"/>
</dbReference>
<evidence type="ECO:0000313" key="3">
    <source>
        <dbReference type="Proteomes" id="UP001241747"/>
    </source>
</evidence>
<reference evidence="2 3" key="1">
    <citation type="submission" date="2023-07" db="EMBL/GenBank/DDBJ databases">
        <title>Genomic Encyclopedia of Type Strains, Phase IV (KMG-IV): sequencing the most valuable type-strain genomes for metagenomic binning, comparative biology and taxonomic classification.</title>
        <authorList>
            <person name="Goeker M."/>
        </authorList>
    </citation>
    <scope>NUCLEOTIDE SEQUENCE [LARGE SCALE GENOMIC DNA]</scope>
    <source>
        <strain evidence="2 3">DSM 3770</strain>
    </source>
</reference>
<feature type="compositionally biased region" description="Acidic residues" evidence="1">
    <location>
        <begin position="128"/>
        <end position="141"/>
    </location>
</feature>
<evidence type="ECO:0000313" key="2">
    <source>
        <dbReference type="EMBL" id="MDQ0505966.1"/>
    </source>
</evidence>
<evidence type="ECO:0000256" key="1">
    <source>
        <dbReference type="SAM" id="MobiDB-lite"/>
    </source>
</evidence>
<feature type="compositionally biased region" description="Basic and acidic residues" evidence="1">
    <location>
        <begin position="91"/>
        <end position="120"/>
    </location>
</feature>
<proteinExistence type="predicted"/>
<gene>
    <name evidence="2" type="ORF">QOZ94_002770</name>
</gene>
<keyword evidence="2" id="KW-0238">DNA-binding</keyword>
<sequence>MSGWVRLWEDMPTDPKWRVVARKSGQAVPSVIAVFTILMVEGGKAGRSGDISGARVEDIAAALDMDDDAVSAIIDAMQGRVIDGHALSGWDRRQPKREDTSTQRVKEYRERKKQDVKRAETQCNAPEAEAEAEAEISDADASDVSAPTHPPDDDWPRDFQDLFWRAYPHRVGKSDALAKLDRIRKSRRVTFAKLMSGLDAYIASKPPDRQWCNPATWLNQGRWDDEPNIAAPPRGQERSQHELLTAFDRLRDHAQRMEDAGGPEGRWSA</sequence>
<accession>A0ABU0LFQ5</accession>
<organism evidence="2 3">
    <name type="scientific">Xanthobacter agilis</name>
    <dbReference type="NCBI Taxonomy" id="47492"/>
    <lineage>
        <taxon>Bacteria</taxon>
        <taxon>Pseudomonadati</taxon>
        <taxon>Pseudomonadota</taxon>
        <taxon>Alphaproteobacteria</taxon>
        <taxon>Hyphomicrobiales</taxon>
        <taxon>Xanthobacteraceae</taxon>
        <taxon>Xanthobacter</taxon>
    </lineage>
</organism>